<dbReference type="RefSeq" id="WP_074761642.1">
    <property type="nucleotide sequence ID" value="NZ_FNRF01000004.1"/>
</dbReference>
<evidence type="ECO:0008006" key="3">
    <source>
        <dbReference type="Google" id="ProtNLM"/>
    </source>
</evidence>
<evidence type="ECO:0000313" key="2">
    <source>
        <dbReference type="Proteomes" id="UP000182257"/>
    </source>
</evidence>
<reference evidence="1 2" key="1">
    <citation type="submission" date="2016-10" db="EMBL/GenBank/DDBJ databases">
        <authorList>
            <person name="de Groot N.N."/>
        </authorList>
    </citation>
    <scope>NUCLEOTIDE SEQUENCE [LARGE SCALE GENOMIC DNA]</scope>
    <source>
        <strain evidence="1 2">D31d</strain>
    </source>
</reference>
<proteinExistence type="predicted"/>
<evidence type="ECO:0000313" key="1">
    <source>
        <dbReference type="EMBL" id="SEA71468.1"/>
    </source>
</evidence>
<dbReference type="EMBL" id="FNRF01000004">
    <property type="protein sequence ID" value="SEA71468.1"/>
    <property type="molecule type" value="Genomic_DNA"/>
</dbReference>
<organism evidence="1 2">
    <name type="scientific">Xylanibacter ruminicola</name>
    <name type="common">Prevotella ruminicola</name>
    <dbReference type="NCBI Taxonomy" id="839"/>
    <lineage>
        <taxon>Bacteria</taxon>
        <taxon>Pseudomonadati</taxon>
        <taxon>Bacteroidota</taxon>
        <taxon>Bacteroidia</taxon>
        <taxon>Bacteroidales</taxon>
        <taxon>Prevotellaceae</taxon>
        <taxon>Xylanibacter</taxon>
    </lineage>
</organism>
<gene>
    <name evidence="1" type="ORF">SAMN05216462_2291</name>
</gene>
<protein>
    <recommendedName>
        <fullName evidence="3">50S ribosomal protein L5</fullName>
    </recommendedName>
</protein>
<name>A0A1H4DFY7_XYLRU</name>
<dbReference type="Proteomes" id="UP000182257">
    <property type="component" value="Unassembled WGS sequence"/>
</dbReference>
<sequence length="102" mass="12121">MALPKFIITMDGVFRLGMVNQHKDLLKPGDQCIGGGYYHFDYTTNRILLDRESYDFGRPKWHLLEVLKVPSTYRGMRIIYNYDDGFHDDFNVSEELKIEYYD</sequence>
<dbReference type="AlphaFoldDB" id="A0A1H4DFY7"/>
<accession>A0A1H4DFY7</accession>
<dbReference type="OrthoDB" id="1073364at2"/>